<accession>A0A7W6K5U0</accession>
<dbReference type="SUPFAM" id="SSF46785">
    <property type="entry name" value="Winged helix' DNA-binding domain"/>
    <property type="match status" value="1"/>
</dbReference>
<keyword evidence="3" id="KW-1185">Reference proteome</keyword>
<name>A0A7W6K5U0_9HYPH</name>
<feature type="domain" description="HTH marR-type" evidence="1">
    <location>
        <begin position="55"/>
        <end position="120"/>
    </location>
</feature>
<sequence length="173" mass="18535">MSGKGQDFAPVVASGHLASGELPGLSEIEFGLIMLNHAFNRWIVRCMAAAGVPDLSPIDILVLHNIKSRNRPKTIADICLILNIEDTHVVTYAVKKLERLKLVRSGKRGKEKLVSIAPAGEAACARYFEIREALLVQSVLGAEVSGESLSAMAGKLRALSGHYDQAARSAASM</sequence>
<dbReference type="InterPro" id="IPR036388">
    <property type="entry name" value="WH-like_DNA-bd_sf"/>
</dbReference>
<gene>
    <name evidence="2" type="ORF">GGQ66_004322</name>
</gene>
<dbReference type="InterPro" id="IPR000835">
    <property type="entry name" value="HTH_MarR-typ"/>
</dbReference>
<dbReference type="GO" id="GO:0003700">
    <property type="term" value="F:DNA-binding transcription factor activity"/>
    <property type="evidence" value="ECO:0007669"/>
    <property type="project" value="InterPro"/>
</dbReference>
<dbReference type="AlphaFoldDB" id="A0A7W6K5U0"/>
<dbReference type="PIRSF" id="PIRSF036158">
    <property type="entry name" value="UCP036158_MarR"/>
    <property type="match status" value="1"/>
</dbReference>
<dbReference type="InterPro" id="IPR014601">
    <property type="entry name" value="Trans_reg_MarR_HTH"/>
</dbReference>
<evidence type="ECO:0000313" key="3">
    <source>
        <dbReference type="Proteomes" id="UP000584824"/>
    </source>
</evidence>
<proteinExistence type="predicted"/>
<dbReference type="InterPro" id="IPR036390">
    <property type="entry name" value="WH_DNA-bd_sf"/>
</dbReference>
<dbReference type="RefSeq" id="WP_183795480.1">
    <property type="nucleotide sequence ID" value="NZ_JACIDU010000028.1"/>
</dbReference>
<reference evidence="2 3" key="1">
    <citation type="submission" date="2020-08" db="EMBL/GenBank/DDBJ databases">
        <title>Genomic Encyclopedia of Type Strains, Phase IV (KMG-IV): sequencing the most valuable type-strain genomes for metagenomic binning, comparative biology and taxonomic classification.</title>
        <authorList>
            <person name="Goeker M."/>
        </authorList>
    </citation>
    <scope>NUCLEOTIDE SEQUENCE [LARGE SCALE GENOMIC DNA]</scope>
    <source>
        <strain evidence="2 3">DSM 26385</strain>
    </source>
</reference>
<dbReference type="Pfam" id="PF13463">
    <property type="entry name" value="HTH_27"/>
    <property type="match status" value="1"/>
</dbReference>
<dbReference type="EMBL" id="JACIDU010000028">
    <property type="protein sequence ID" value="MBB4105734.1"/>
    <property type="molecule type" value="Genomic_DNA"/>
</dbReference>
<dbReference type="Proteomes" id="UP000584824">
    <property type="component" value="Unassembled WGS sequence"/>
</dbReference>
<organism evidence="2 3">
    <name type="scientific">Allorhizobium borbori</name>
    <dbReference type="NCBI Taxonomy" id="485907"/>
    <lineage>
        <taxon>Bacteria</taxon>
        <taxon>Pseudomonadati</taxon>
        <taxon>Pseudomonadota</taxon>
        <taxon>Alphaproteobacteria</taxon>
        <taxon>Hyphomicrobiales</taxon>
        <taxon>Rhizobiaceae</taxon>
        <taxon>Rhizobium/Agrobacterium group</taxon>
        <taxon>Allorhizobium</taxon>
    </lineage>
</organism>
<evidence type="ECO:0000259" key="1">
    <source>
        <dbReference type="Pfam" id="PF13463"/>
    </source>
</evidence>
<evidence type="ECO:0000313" key="2">
    <source>
        <dbReference type="EMBL" id="MBB4105734.1"/>
    </source>
</evidence>
<comment type="caution">
    <text evidence="2">The sequence shown here is derived from an EMBL/GenBank/DDBJ whole genome shotgun (WGS) entry which is preliminary data.</text>
</comment>
<dbReference type="Gene3D" id="1.10.10.10">
    <property type="entry name" value="Winged helix-like DNA-binding domain superfamily/Winged helix DNA-binding domain"/>
    <property type="match status" value="1"/>
</dbReference>
<protein>
    <submittedName>
        <fullName evidence="2">Putative MarR family transcription regulator</fullName>
    </submittedName>
</protein>